<dbReference type="Proteomes" id="UP000630887">
    <property type="component" value="Unassembled WGS sequence"/>
</dbReference>
<feature type="region of interest" description="Disordered" evidence="1">
    <location>
        <begin position="24"/>
        <end position="54"/>
    </location>
</feature>
<feature type="chain" id="PRO_5035252116" evidence="2">
    <location>
        <begin position="25"/>
        <end position="251"/>
    </location>
</feature>
<organism evidence="3 4">
    <name type="scientific">Catellatospora coxensis</name>
    <dbReference type="NCBI Taxonomy" id="310354"/>
    <lineage>
        <taxon>Bacteria</taxon>
        <taxon>Bacillati</taxon>
        <taxon>Actinomycetota</taxon>
        <taxon>Actinomycetes</taxon>
        <taxon>Micromonosporales</taxon>
        <taxon>Micromonosporaceae</taxon>
        <taxon>Catellatospora</taxon>
    </lineage>
</organism>
<dbReference type="EMBL" id="BONI01000027">
    <property type="protein sequence ID" value="GIG06769.1"/>
    <property type="molecule type" value="Genomic_DNA"/>
</dbReference>
<evidence type="ECO:0000256" key="2">
    <source>
        <dbReference type="SAM" id="SignalP"/>
    </source>
</evidence>
<feature type="signal peptide" evidence="2">
    <location>
        <begin position="1"/>
        <end position="24"/>
    </location>
</feature>
<gene>
    <name evidence="3" type="ORF">Cco03nite_34690</name>
</gene>
<comment type="caution">
    <text evidence="3">The sequence shown here is derived from an EMBL/GenBank/DDBJ whole genome shotgun (WGS) entry which is preliminary data.</text>
</comment>
<evidence type="ECO:0000256" key="1">
    <source>
        <dbReference type="SAM" id="MobiDB-lite"/>
    </source>
</evidence>
<reference evidence="3 4" key="1">
    <citation type="submission" date="2021-01" db="EMBL/GenBank/DDBJ databases">
        <title>Whole genome shotgun sequence of Catellatospora coxensis NBRC 107359.</title>
        <authorList>
            <person name="Komaki H."/>
            <person name="Tamura T."/>
        </authorList>
    </citation>
    <scope>NUCLEOTIDE SEQUENCE [LARGE SCALE GENOMIC DNA]</scope>
    <source>
        <strain evidence="3 4">NBRC 107359</strain>
    </source>
</reference>
<keyword evidence="4" id="KW-1185">Reference proteome</keyword>
<proteinExistence type="predicted"/>
<dbReference type="AlphaFoldDB" id="A0A8J3P7R8"/>
<evidence type="ECO:0000313" key="4">
    <source>
        <dbReference type="Proteomes" id="UP000630887"/>
    </source>
</evidence>
<protein>
    <submittedName>
        <fullName evidence="3">Uncharacterized protein</fullName>
    </submittedName>
</protein>
<accession>A0A8J3P7R8</accession>
<dbReference type="RefSeq" id="WP_203693127.1">
    <property type="nucleotide sequence ID" value="NZ_BAAALC010000012.1"/>
</dbReference>
<feature type="compositionally biased region" description="Pro residues" evidence="1">
    <location>
        <begin position="29"/>
        <end position="41"/>
    </location>
</feature>
<evidence type="ECO:0000313" key="3">
    <source>
        <dbReference type="EMBL" id="GIG06769.1"/>
    </source>
</evidence>
<sequence>MVHLQPLTLALALTASLLLGPAAARPSAVPTPAPTPAPSPLPQGAQPVRLDPADFSSAVDNPYLPLPAGARWNYLATGPDGDIRTEVTVAPGPAVAGIATVAQRALTTDAGGGVLSDRTSWYAQDSAGNVWLLGESARDYVDGTLTGSDGWQAGVGGAQPGIAMSARPVPGQRWRIGYSRGRAEDSARVLAVHEQVSVPAGGYRDVVAIEQTSPLLRDVRLLRFFAPGVGLVRSESAGSADRTSLVAYRER</sequence>
<keyword evidence="2" id="KW-0732">Signal</keyword>
<name>A0A8J3P7R8_9ACTN</name>